<dbReference type="AlphaFoldDB" id="A0A2S9J4Z0"/>
<keyword evidence="2" id="KW-1185">Reference proteome</keyword>
<accession>A0A2S9J4Z0</accession>
<dbReference type="Proteomes" id="UP000239711">
    <property type="component" value="Unassembled WGS sequence"/>
</dbReference>
<dbReference type="EMBL" id="PVBQ01000005">
    <property type="protein sequence ID" value="PRD47820.1"/>
    <property type="molecule type" value="Genomic_DNA"/>
</dbReference>
<sequence>MLAEQSGDAAHWQSIERELTDAYQRTAHLVAQAEKSAVDYNKLRKKIRPMAVLALRKMNKKTT</sequence>
<evidence type="ECO:0000313" key="2">
    <source>
        <dbReference type="Proteomes" id="UP000239711"/>
    </source>
</evidence>
<evidence type="ECO:0000313" key="1">
    <source>
        <dbReference type="EMBL" id="PRD47820.1"/>
    </source>
</evidence>
<gene>
    <name evidence="1" type="ORF">C5745_07850</name>
</gene>
<comment type="caution">
    <text evidence="1">The sequence shown here is derived from an EMBL/GenBank/DDBJ whole genome shotgun (WGS) entry which is preliminary data.</text>
</comment>
<name>A0A2S9J4Z0_9SPHI</name>
<proteinExistence type="predicted"/>
<reference evidence="1 2" key="1">
    <citation type="submission" date="2018-02" db="EMBL/GenBank/DDBJ databases">
        <title>The draft genome of Sphingobacterium sp. 5JN-11.</title>
        <authorList>
            <person name="Liu L."/>
            <person name="Li L."/>
            <person name="Liang L."/>
            <person name="Zhang X."/>
            <person name="Wang T."/>
        </authorList>
    </citation>
    <scope>NUCLEOTIDE SEQUENCE [LARGE SCALE GENOMIC DNA]</scope>
    <source>
        <strain evidence="1 2">5JN-11</strain>
    </source>
</reference>
<organism evidence="1 2">
    <name type="scientific">Sphingobacterium haloxyli</name>
    <dbReference type="NCBI Taxonomy" id="2100533"/>
    <lineage>
        <taxon>Bacteria</taxon>
        <taxon>Pseudomonadati</taxon>
        <taxon>Bacteroidota</taxon>
        <taxon>Sphingobacteriia</taxon>
        <taxon>Sphingobacteriales</taxon>
        <taxon>Sphingobacteriaceae</taxon>
        <taxon>Sphingobacterium</taxon>
    </lineage>
</organism>
<protein>
    <submittedName>
        <fullName evidence="1">Uncharacterized protein</fullName>
    </submittedName>
</protein>